<organism evidence="17 18">
    <name type="scientific">Saprolegnia diclina (strain VS20)</name>
    <dbReference type="NCBI Taxonomy" id="1156394"/>
    <lineage>
        <taxon>Eukaryota</taxon>
        <taxon>Sar</taxon>
        <taxon>Stramenopiles</taxon>
        <taxon>Oomycota</taxon>
        <taxon>Saprolegniomycetes</taxon>
        <taxon>Saprolegniales</taxon>
        <taxon>Saprolegniaceae</taxon>
        <taxon>Saprolegnia</taxon>
    </lineage>
</organism>
<dbReference type="PANTHER" id="PTHR23255:SF72">
    <property type="entry name" value="RECEPTOR PROTEIN SERINE_THREONINE KINASE"/>
    <property type="match status" value="1"/>
</dbReference>
<evidence type="ECO:0000256" key="4">
    <source>
        <dbReference type="ARBA" id="ARBA00022527"/>
    </source>
</evidence>
<sequence>MSTSCATLANSFMAPVAAQPSLASCTLVKIYKTSGLFSSSTFKATDCKSTACTIIYQGLASFFVSFPDCSFVDSDSNAKIPLYQIGNICTGTSIKTAAPFSGSSSGNPWTPTPTSGRGSLSGKTPSPGSASTSSSSSSSSTTIIIVVVVVVLVVLAIIGFCCWRNKHKKQQEEAATMALASPYGHPPHDYEAANTTTAYSEPTYRPDQAYTYQPELNSVHVYQEPAPVHVYDPDAAKHTMLSTGTATATRTAGSATGTKTGASSTSVQSDGAGLDMCNLDMYRVNVSDISMIKALAQGAFGEVWLGTLQGSMVAVKKLLNHKRDKNELQKFIFEIALVA</sequence>
<dbReference type="OrthoDB" id="3256376at2759"/>
<feature type="region of interest" description="Disordered" evidence="14">
    <location>
        <begin position="100"/>
        <end position="137"/>
    </location>
</feature>
<feature type="transmembrane region" description="Helical" evidence="15">
    <location>
        <begin position="143"/>
        <end position="163"/>
    </location>
</feature>
<evidence type="ECO:0000256" key="10">
    <source>
        <dbReference type="ARBA" id="ARBA00022840"/>
    </source>
</evidence>
<comment type="subcellular location">
    <subcellularLocation>
        <location evidence="1">Membrane</location>
        <topology evidence="1">Single-pass type I membrane protein</topology>
    </subcellularLocation>
</comment>
<dbReference type="GO" id="GO:0004675">
    <property type="term" value="F:transmembrane receptor protein serine/threonine kinase activity"/>
    <property type="evidence" value="ECO:0007669"/>
    <property type="project" value="UniProtKB-EC"/>
</dbReference>
<feature type="non-terminal residue" evidence="17">
    <location>
        <position position="339"/>
    </location>
</feature>
<dbReference type="PROSITE" id="PS50011">
    <property type="entry name" value="PROTEIN_KINASE_DOM"/>
    <property type="match status" value="1"/>
</dbReference>
<keyword evidence="11 15" id="KW-1133">Transmembrane helix</keyword>
<keyword evidence="5" id="KW-0808">Transferase</keyword>
<proteinExistence type="inferred from homology"/>
<dbReference type="InterPro" id="IPR000333">
    <property type="entry name" value="TGFB_receptor"/>
</dbReference>
<feature type="domain" description="Protein kinase" evidence="16">
    <location>
        <begin position="289"/>
        <end position="339"/>
    </location>
</feature>
<keyword evidence="18" id="KW-1185">Reference proteome</keyword>
<evidence type="ECO:0000256" key="12">
    <source>
        <dbReference type="ARBA" id="ARBA00023136"/>
    </source>
</evidence>
<evidence type="ECO:0000259" key="16">
    <source>
        <dbReference type="PROSITE" id="PS50011"/>
    </source>
</evidence>
<keyword evidence="13" id="KW-0675">Receptor</keyword>
<dbReference type="VEuPathDB" id="FungiDB:SDRG_16929"/>
<dbReference type="InParanoid" id="T0PSH8"/>
<gene>
    <name evidence="17" type="ORF">SDRG_16929</name>
</gene>
<dbReference type="AlphaFoldDB" id="T0PSH8"/>
<evidence type="ECO:0000256" key="3">
    <source>
        <dbReference type="ARBA" id="ARBA00012401"/>
    </source>
</evidence>
<dbReference type="GO" id="GO:0005886">
    <property type="term" value="C:plasma membrane"/>
    <property type="evidence" value="ECO:0007669"/>
    <property type="project" value="TreeGrafter"/>
</dbReference>
<keyword evidence="8" id="KW-0547">Nucleotide-binding</keyword>
<reference evidence="17 18" key="1">
    <citation type="submission" date="2012-04" db="EMBL/GenBank/DDBJ databases">
        <title>The Genome Sequence of Saprolegnia declina VS20.</title>
        <authorList>
            <consortium name="The Broad Institute Genome Sequencing Platform"/>
            <person name="Russ C."/>
            <person name="Nusbaum C."/>
            <person name="Tyler B."/>
            <person name="van West P."/>
            <person name="Dieguez-Uribeondo J."/>
            <person name="de Bruijn I."/>
            <person name="Tripathy S."/>
            <person name="Jiang R."/>
            <person name="Young S.K."/>
            <person name="Zeng Q."/>
            <person name="Gargeya S."/>
            <person name="Fitzgerald M."/>
            <person name="Haas B."/>
            <person name="Abouelleil A."/>
            <person name="Alvarado L."/>
            <person name="Arachchi H.M."/>
            <person name="Berlin A."/>
            <person name="Chapman S.B."/>
            <person name="Goldberg J."/>
            <person name="Griggs A."/>
            <person name="Gujja S."/>
            <person name="Hansen M."/>
            <person name="Howarth C."/>
            <person name="Imamovic A."/>
            <person name="Larimer J."/>
            <person name="McCowen C."/>
            <person name="Montmayeur A."/>
            <person name="Murphy C."/>
            <person name="Neiman D."/>
            <person name="Pearson M."/>
            <person name="Priest M."/>
            <person name="Roberts A."/>
            <person name="Saif S."/>
            <person name="Shea T."/>
            <person name="Sisk P."/>
            <person name="Sykes S."/>
            <person name="Wortman J."/>
            <person name="Nusbaum C."/>
            <person name="Birren B."/>
        </authorList>
    </citation>
    <scope>NUCLEOTIDE SEQUENCE [LARGE SCALE GENOMIC DNA]</scope>
    <source>
        <strain evidence="17 18">VS20</strain>
    </source>
</reference>
<dbReference type="Proteomes" id="UP000030762">
    <property type="component" value="Unassembled WGS sequence"/>
</dbReference>
<dbReference type="EC" id="2.7.11.30" evidence="3"/>
<name>T0PSH8_SAPDV</name>
<dbReference type="GO" id="GO:0005524">
    <property type="term" value="F:ATP binding"/>
    <property type="evidence" value="ECO:0007669"/>
    <property type="project" value="UniProtKB-KW"/>
</dbReference>
<dbReference type="InterPro" id="IPR011009">
    <property type="entry name" value="Kinase-like_dom_sf"/>
</dbReference>
<evidence type="ECO:0000256" key="1">
    <source>
        <dbReference type="ARBA" id="ARBA00004479"/>
    </source>
</evidence>
<evidence type="ECO:0000256" key="7">
    <source>
        <dbReference type="ARBA" id="ARBA00022729"/>
    </source>
</evidence>
<dbReference type="SUPFAM" id="SSF56112">
    <property type="entry name" value="Protein kinase-like (PK-like)"/>
    <property type="match status" value="1"/>
</dbReference>
<dbReference type="RefSeq" id="XP_008621377.1">
    <property type="nucleotide sequence ID" value="XM_008623155.1"/>
</dbReference>
<keyword evidence="7" id="KW-0732">Signal</keyword>
<keyword evidence="9" id="KW-0418">Kinase</keyword>
<evidence type="ECO:0000256" key="11">
    <source>
        <dbReference type="ARBA" id="ARBA00022989"/>
    </source>
</evidence>
<accession>T0PSH8</accession>
<evidence type="ECO:0000256" key="8">
    <source>
        <dbReference type="ARBA" id="ARBA00022741"/>
    </source>
</evidence>
<keyword evidence="4" id="KW-0723">Serine/threonine-protein kinase</keyword>
<dbReference type="PANTHER" id="PTHR23255">
    <property type="entry name" value="TRANSFORMING GROWTH FACTOR-BETA RECEPTOR TYPE I AND II"/>
    <property type="match status" value="1"/>
</dbReference>
<evidence type="ECO:0000256" key="6">
    <source>
        <dbReference type="ARBA" id="ARBA00022692"/>
    </source>
</evidence>
<evidence type="ECO:0000313" key="17">
    <source>
        <dbReference type="EMBL" id="EQC25206.1"/>
    </source>
</evidence>
<feature type="region of interest" description="Disordered" evidence="14">
    <location>
        <begin position="247"/>
        <end position="267"/>
    </location>
</feature>
<protein>
    <recommendedName>
        <fullName evidence="3">receptor protein serine/threonine kinase</fullName>
        <ecNumber evidence="3">2.7.11.30</ecNumber>
    </recommendedName>
</protein>
<evidence type="ECO:0000256" key="15">
    <source>
        <dbReference type="SAM" id="Phobius"/>
    </source>
</evidence>
<feature type="compositionally biased region" description="Low complexity" evidence="14">
    <location>
        <begin position="247"/>
        <end position="266"/>
    </location>
</feature>
<evidence type="ECO:0000256" key="13">
    <source>
        <dbReference type="ARBA" id="ARBA00023170"/>
    </source>
</evidence>
<dbReference type="OMA" id="ACTIIYQ"/>
<keyword evidence="10" id="KW-0067">ATP-binding</keyword>
<evidence type="ECO:0000313" key="18">
    <source>
        <dbReference type="Proteomes" id="UP000030762"/>
    </source>
</evidence>
<dbReference type="InterPro" id="IPR000719">
    <property type="entry name" value="Prot_kinase_dom"/>
</dbReference>
<dbReference type="GeneID" id="19957656"/>
<dbReference type="EMBL" id="JH767294">
    <property type="protein sequence ID" value="EQC25206.1"/>
    <property type="molecule type" value="Genomic_DNA"/>
</dbReference>
<evidence type="ECO:0000256" key="2">
    <source>
        <dbReference type="ARBA" id="ARBA00009605"/>
    </source>
</evidence>
<evidence type="ECO:0000256" key="5">
    <source>
        <dbReference type="ARBA" id="ARBA00022679"/>
    </source>
</evidence>
<evidence type="ECO:0000256" key="9">
    <source>
        <dbReference type="ARBA" id="ARBA00022777"/>
    </source>
</evidence>
<comment type="similarity">
    <text evidence="2">Belongs to the protein kinase superfamily. TKL Ser/Thr protein kinase family. TGFB receptor subfamily.</text>
</comment>
<feature type="compositionally biased region" description="Polar residues" evidence="14">
    <location>
        <begin position="100"/>
        <end position="128"/>
    </location>
</feature>
<evidence type="ECO:0000256" key="14">
    <source>
        <dbReference type="SAM" id="MobiDB-lite"/>
    </source>
</evidence>
<keyword evidence="12 15" id="KW-0472">Membrane</keyword>
<dbReference type="Gene3D" id="3.30.200.20">
    <property type="entry name" value="Phosphorylase Kinase, domain 1"/>
    <property type="match status" value="1"/>
</dbReference>
<keyword evidence="6 15" id="KW-0812">Transmembrane</keyword>